<dbReference type="PANTHER" id="PTHR31806:SF1">
    <property type="entry name" value="PURINE-CYTOSINE PERMEASE FCY2-RELATED"/>
    <property type="match status" value="1"/>
</dbReference>
<feature type="transmembrane region" description="Helical" evidence="8">
    <location>
        <begin position="249"/>
        <end position="271"/>
    </location>
</feature>
<feature type="transmembrane region" description="Helical" evidence="8">
    <location>
        <begin position="179"/>
        <end position="197"/>
    </location>
</feature>
<protein>
    <submittedName>
        <fullName evidence="9">NCS1 nucleoside transporter family</fullName>
    </submittedName>
</protein>
<feature type="transmembrane region" description="Helical" evidence="8">
    <location>
        <begin position="437"/>
        <end position="453"/>
    </location>
</feature>
<dbReference type="EMBL" id="UESZ01000001">
    <property type="protein sequence ID" value="SSA35346.1"/>
    <property type="molecule type" value="Genomic_DNA"/>
</dbReference>
<comment type="similarity">
    <text evidence="2 7">Belongs to the purine-cytosine permease (2.A.39) family.</text>
</comment>
<evidence type="ECO:0000256" key="4">
    <source>
        <dbReference type="ARBA" id="ARBA00022692"/>
    </source>
</evidence>
<accession>A0A2Y8ZV22</accession>
<dbReference type="RefSeq" id="WP_211310244.1">
    <property type="nucleotide sequence ID" value="NZ_QGDN01000001.1"/>
</dbReference>
<dbReference type="GO" id="GO:0022857">
    <property type="term" value="F:transmembrane transporter activity"/>
    <property type="evidence" value="ECO:0007669"/>
    <property type="project" value="InterPro"/>
</dbReference>
<dbReference type="Pfam" id="PF02133">
    <property type="entry name" value="Transp_cyt_pur"/>
    <property type="match status" value="1"/>
</dbReference>
<evidence type="ECO:0000256" key="8">
    <source>
        <dbReference type="SAM" id="Phobius"/>
    </source>
</evidence>
<feature type="transmembrane region" description="Helical" evidence="8">
    <location>
        <begin position="209"/>
        <end position="228"/>
    </location>
</feature>
<name>A0A2Y8ZV22_9MICO</name>
<feature type="transmembrane region" description="Helical" evidence="8">
    <location>
        <begin position="70"/>
        <end position="91"/>
    </location>
</feature>
<comment type="subcellular location">
    <subcellularLocation>
        <location evidence="1">Membrane</location>
        <topology evidence="1">Multi-pass membrane protein</topology>
    </subcellularLocation>
</comment>
<evidence type="ECO:0000256" key="2">
    <source>
        <dbReference type="ARBA" id="ARBA00008974"/>
    </source>
</evidence>
<organism evidence="9 10">
    <name type="scientific">Branchiibius hedensis</name>
    <dbReference type="NCBI Taxonomy" id="672460"/>
    <lineage>
        <taxon>Bacteria</taxon>
        <taxon>Bacillati</taxon>
        <taxon>Actinomycetota</taxon>
        <taxon>Actinomycetes</taxon>
        <taxon>Micrococcales</taxon>
        <taxon>Dermacoccaceae</taxon>
        <taxon>Branchiibius</taxon>
    </lineage>
</organism>
<feature type="transmembrane region" description="Helical" evidence="8">
    <location>
        <begin position="291"/>
        <end position="310"/>
    </location>
</feature>
<keyword evidence="5 8" id="KW-1133">Transmembrane helix</keyword>
<feature type="transmembrane region" description="Helical" evidence="8">
    <location>
        <begin position="331"/>
        <end position="349"/>
    </location>
</feature>
<sequence>MSTDVEINPISAEDYGHHLLAIEPGGVDVIPEDQRHGRPIDLLWTWTSPNMEFATIGVGILGPLFWGLNLWQTIAAIILGTALGSLTHAVLSSWGPQSGLCQMVLSRTGFGFLGNILPAGLNAVIAGIGWFAVNSISGALALHALIPGLAKGLALAIVVLLQLAVAFLGHNLVQAFERWAFPILAVVFAIGAVIVFSKSHPSVGTGGTPTVGAFLLMAGASFGYACGWNPYASDYTRYQPRGNGAKAGLFAGLGILISCVILESAGAAMVSAAGKAANVDPGVYTGLLPTWLGKLTLLCIAIGAICANALNIYSGAMSALAIGFRTTLHRARAFVAVGFGILGFLLALAGMDNAGENYENFLLVIAYWIGPWLGFVLTDRWLNRGADFTAIAQDRGWQNWAGPIAMLVGIVVSVWLFSNQANYTGPIPSAHPQVGDITYLVGFLLSAGIYAGLRRVLPPKSSTLVP</sequence>
<evidence type="ECO:0000256" key="3">
    <source>
        <dbReference type="ARBA" id="ARBA00022448"/>
    </source>
</evidence>
<feature type="transmembrane region" description="Helical" evidence="8">
    <location>
        <begin position="361"/>
        <end position="378"/>
    </location>
</feature>
<evidence type="ECO:0000313" key="9">
    <source>
        <dbReference type="EMBL" id="SSA35346.1"/>
    </source>
</evidence>
<evidence type="ECO:0000256" key="6">
    <source>
        <dbReference type="ARBA" id="ARBA00023136"/>
    </source>
</evidence>
<evidence type="ECO:0000256" key="1">
    <source>
        <dbReference type="ARBA" id="ARBA00004141"/>
    </source>
</evidence>
<feature type="transmembrane region" description="Helical" evidence="8">
    <location>
        <begin position="399"/>
        <end position="417"/>
    </location>
</feature>
<keyword evidence="6 7" id="KW-0472">Membrane</keyword>
<evidence type="ECO:0000313" key="10">
    <source>
        <dbReference type="Proteomes" id="UP000250028"/>
    </source>
</evidence>
<evidence type="ECO:0000256" key="7">
    <source>
        <dbReference type="PIRNR" id="PIRNR002744"/>
    </source>
</evidence>
<evidence type="ECO:0000256" key="5">
    <source>
        <dbReference type="ARBA" id="ARBA00022989"/>
    </source>
</evidence>
<dbReference type="GO" id="GO:0005886">
    <property type="term" value="C:plasma membrane"/>
    <property type="evidence" value="ECO:0007669"/>
    <property type="project" value="TreeGrafter"/>
</dbReference>
<dbReference type="Proteomes" id="UP000250028">
    <property type="component" value="Unassembled WGS sequence"/>
</dbReference>
<keyword evidence="4 8" id="KW-0812">Transmembrane</keyword>
<dbReference type="PANTHER" id="PTHR31806">
    <property type="entry name" value="PURINE-CYTOSINE PERMEASE FCY2-RELATED"/>
    <property type="match status" value="1"/>
</dbReference>
<dbReference type="PIRSF" id="PIRSF002744">
    <property type="entry name" value="Pur-cyt_permease"/>
    <property type="match status" value="1"/>
</dbReference>
<reference evidence="10" key="1">
    <citation type="submission" date="2016-10" db="EMBL/GenBank/DDBJ databases">
        <authorList>
            <person name="Varghese N."/>
            <person name="Submissions S."/>
        </authorList>
    </citation>
    <scope>NUCLEOTIDE SEQUENCE [LARGE SCALE GENOMIC DNA]</scope>
    <source>
        <strain evidence="10">DSM 22951</strain>
    </source>
</reference>
<dbReference type="AlphaFoldDB" id="A0A2Y8ZV22"/>
<feature type="transmembrane region" description="Helical" evidence="8">
    <location>
        <begin position="112"/>
        <end position="133"/>
    </location>
</feature>
<dbReference type="InterPro" id="IPR026030">
    <property type="entry name" value="Pur-cyt_permease_Fcy2/21/22"/>
</dbReference>
<feature type="transmembrane region" description="Helical" evidence="8">
    <location>
        <begin position="145"/>
        <end position="167"/>
    </location>
</feature>
<dbReference type="Gene3D" id="1.10.4160.10">
    <property type="entry name" value="Hydantoin permease"/>
    <property type="match status" value="1"/>
</dbReference>
<keyword evidence="3 7" id="KW-0813">Transport</keyword>
<dbReference type="InterPro" id="IPR001248">
    <property type="entry name" value="Pur-cyt_permease"/>
</dbReference>
<gene>
    <name evidence="9" type="ORF">SAMN04489750_2698</name>
</gene>
<keyword evidence="10" id="KW-1185">Reference proteome</keyword>
<proteinExistence type="inferred from homology"/>